<feature type="domain" description="Reverse transcriptase" evidence="2">
    <location>
        <begin position="1"/>
        <end position="166"/>
    </location>
</feature>
<protein>
    <submittedName>
        <fullName evidence="4">Uncharacterized protein LOC104245425</fullName>
    </submittedName>
</protein>
<dbReference type="PROSITE" id="PS50878">
    <property type="entry name" value="RT_POL"/>
    <property type="match status" value="1"/>
</dbReference>
<keyword evidence="1" id="KW-0812">Transmembrane</keyword>
<dbReference type="PANTHER" id="PTHR19446">
    <property type="entry name" value="REVERSE TRANSCRIPTASES"/>
    <property type="match status" value="1"/>
</dbReference>
<gene>
    <name evidence="4" type="primary">LOC104245425</name>
</gene>
<sequence>MPGRSIKEAIHLVRRVVEQYRDRKKDLHMVFINLEKVYDKVPREILWRSLKAKDVLVPYIMAIMDIPFLFALVMDALTHHIQGDVPWCMLFVDDIVLIDESRAGVNEKLEVWRLALESKSFKLSRTKTEYLECKFSTEQGEVGVNVTPESHVIPSRGSFKYLGLVI</sequence>
<dbReference type="InterPro" id="IPR043128">
    <property type="entry name" value="Rev_trsase/Diguanyl_cyclase"/>
</dbReference>
<dbReference type="AlphaFoldDB" id="A0A1U7YBK9"/>
<dbReference type="InterPro" id="IPR000477">
    <property type="entry name" value="RT_dom"/>
</dbReference>
<dbReference type="Proteomes" id="UP000189701">
    <property type="component" value="Unplaced"/>
</dbReference>
<evidence type="ECO:0000259" key="2">
    <source>
        <dbReference type="PROSITE" id="PS50878"/>
    </source>
</evidence>
<keyword evidence="1" id="KW-1133">Transmembrane helix</keyword>
<accession>A0A1U7YBK9</accession>
<dbReference type="Gene3D" id="3.30.70.270">
    <property type="match status" value="1"/>
</dbReference>
<proteinExistence type="predicted"/>
<evidence type="ECO:0000256" key="1">
    <source>
        <dbReference type="SAM" id="Phobius"/>
    </source>
</evidence>
<evidence type="ECO:0000313" key="4">
    <source>
        <dbReference type="RefSeq" id="XP_009799336.1"/>
    </source>
</evidence>
<reference evidence="3" key="1">
    <citation type="journal article" date="2013" name="Genome Biol.">
        <title>Reference genomes and transcriptomes of Nicotiana sylvestris and Nicotiana tomentosiformis.</title>
        <authorList>
            <person name="Sierro N."/>
            <person name="Battey J.N."/>
            <person name="Ouadi S."/>
            <person name="Bovet L."/>
            <person name="Goepfert S."/>
            <person name="Bakaher N."/>
            <person name="Peitsch M.C."/>
            <person name="Ivanov N.V."/>
        </authorList>
    </citation>
    <scope>NUCLEOTIDE SEQUENCE [LARGE SCALE GENOMIC DNA]</scope>
</reference>
<evidence type="ECO:0000313" key="3">
    <source>
        <dbReference type="Proteomes" id="UP000189701"/>
    </source>
</evidence>
<organism evidence="3 4">
    <name type="scientific">Nicotiana sylvestris</name>
    <name type="common">Wood tobacco</name>
    <name type="synonym">South American tobacco</name>
    <dbReference type="NCBI Taxonomy" id="4096"/>
    <lineage>
        <taxon>Eukaryota</taxon>
        <taxon>Viridiplantae</taxon>
        <taxon>Streptophyta</taxon>
        <taxon>Embryophyta</taxon>
        <taxon>Tracheophyta</taxon>
        <taxon>Spermatophyta</taxon>
        <taxon>Magnoliopsida</taxon>
        <taxon>eudicotyledons</taxon>
        <taxon>Gunneridae</taxon>
        <taxon>Pentapetalae</taxon>
        <taxon>asterids</taxon>
        <taxon>lamiids</taxon>
        <taxon>Solanales</taxon>
        <taxon>Solanaceae</taxon>
        <taxon>Nicotianoideae</taxon>
        <taxon>Nicotianeae</taxon>
        <taxon>Nicotiana</taxon>
    </lineage>
</organism>
<dbReference type="STRING" id="4096.A0A1U7YBK9"/>
<dbReference type="RefSeq" id="XP_009799336.1">
    <property type="nucleotide sequence ID" value="XM_009801034.1"/>
</dbReference>
<keyword evidence="1" id="KW-0472">Membrane</keyword>
<name>A0A1U7YBK9_NICSY</name>
<reference evidence="4" key="2">
    <citation type="submission" date="2025-08" db="UniProtKB">
        <authorList>
            <consortium name="RefSeq"/>
        </authorList>
    </citation>
    <scope>IDENTIFICATION</scope>
    <source>
        <tissue evidence="4">Leaf</tissue>
    </source>
</reference>
<feature type="transmembrane region" description="Helical" evidence="1">
    <location>
        <begin position="56"/>
        <end position="74"/>
    </location>
</feature>
<keyword evidence="3" id="KW-1185">Reference proteome</keyword>